<sequence>MKRNNLLLAFIIVTQFIFSQSKEREVVNGKIISDSLDVENITVFNISSNVGAVSDFKGKFSIKARVSDTLFFQGLAFVSKKYIVTESDILAEELEIQLNVNINELNEVIITPASLTGNLKEDIRRIKTYELSPVDVSKVVYYEDARFSKGTKITTSPDHFAPNGSGINLKAIGKQIGKWIGIKNDPKKNATRVMAERRLHDIQAKSFADHMKERFSYQFFVSNLKIKKDDITRFLAYAEISSQELAEFLKPENELQLIEHLVKKANSFYEETNEESILLQHEK</sequence>
<gene>
    <name evidence="1" type="ORF">GOQ30_05905</name>
</gene>
<proteinExistence type="predicted"/>
<reference evidence="2" key="1">
    <citation type="submission" date="2019-05" db="EMBL/GenBank/DDBJ databases">
        <title>Flavobacterium profundi sp. nov., isolated from a deep-sea seamount.</title>
        <authorList>
            <person name="Zhang D.-C."/>
        </authorList>
    </citation>
    <scope>NUCLEOTIDE SEQUENCE [LARGE SCALE GENOMIC DNA]</scope>
    <source>
        <strain evidence="2">TP390</strain>
    </source>
</reference>
<dbReference type="OrthoDB" id="1431099at2"/>
<dbReference type="Proteomes" id="UP000431264">
    <property type="component" value="Unassembled WGS sequence"/>
</dbReference>
<evidence type="ECO:0000313" key="2">
    <source>
        <dbReference type="Proteomes" id="UP000431264"/>
    </source>
</evidence>
<evidence type="ECO:0008006" key="3">
    <source>
        <dbReference type="Google" id="ProtNLM"/>
    </source>
</evidence>
<dbReference type="EMBL" id="WQLW01000003">
    <property type="protein sequence ID" value="MVO08697.1"/>
    <property type="molecule type" value="Genomic_DNA"/>
</dbReference>
<dbReference type="SUPFAM" id="SSF49464">
    <property type="entry name" value="Carboxypeptidase regulatory domain-like"/>
    <property type="match status" value="1"/>
</dbReference>
<protein>
    <recommendedName>
        <fullName evidence="3">CarboxypepD_reg-like domain-containing protein</fullName>
    </recommendedName>
</protein>
<dbReference type="AlphaFoldDB" id="A0A6I4ISA7"/>
<organism evidence="1 2">
    <name type="scientific">Flavobacterium profundi</name>
    <dbReference type="NCBI Taxonomy" id="1774945"/>
    <lineage>
        <taxon>Bacteria</taxon>
        <taxon>Pseudomonadati</taxon>
        <taxon>Bacteroidota</taxon>
        <taxon>Flavobacteriia</taxon>
        <taxon>Flavobacteriales</taxon>
        <taxon>Flavobacteriaceae</taxon>
        <taxon>Flavobacterium</taxon>
    </lineage>
</organism>
<keyword evidence="2" id="KW-1185">Reference proteome</keyword>
<accession>A0A6I4ISA7</accession>
<evidence type="ECO:0000313" key="1">
    <source>
        <dbReference type="EMBL" id="MVO08697.1"/>
    </source>
</evidence>
<dbReference type="InterPro" id="IPR008969">
    <property type="entry name" value="CarboxyPept-like_regulatory"/>
</dbReference>
<name>A0A6I4ISA7_9FLAO</name>
<dbReference type="RefSeq" id="WP_140997092.1">
    <property type="nucleotide sequence ID" value="NZ_VDCZ01000003.1"/>
</dbReference>
<comment type="caution">
    <text evidence="1">The sequence shown here is derived from an EMBL/GenBank/DDBJ whole genome shotgun (WGS) entry which is preliminary data.</text>
</comment>